<accession>A0A2T5MG03</accession>
<dbReference type="AlphaFoldDB" id="A0A2T5MG03"/>
<name>A0A2T5MG03_9GAMM</name>
<dbReference type="InterPro" id="IPR019180">
    <property type="entry name" value="Oxidoreductase-like_N"/>
</dbReference>
<evidence type="ECO:0000259" key="1">
    <source>
        <dbReference type="Pfam" id="PF09791"/>
    </source>
</evidence>
<feature type="domain" description="Oxidoreductase-like" evidence="1">
    <location>
        <begin position="38"/>
        <end position="78"/>
    </location>
</feature>
<proteinExistence type="predicted"/>
<gene>
    <name evidence="2" type="ORF">CJD38_09150</name>
</gene>
<comment type="caution">
    <text evidence="2">The sequence shown here is derived from an EMBL/GenBank/DDBJ whole genome shotgun (WGS) entry which is preliminary data.</text>
</comment>
<dbReference type="EMBL" id="QANS01000003">
    <property type="protein sequence ID" value="PTU31490.1"/>
    <property type="molecule type" value="Genomic_DNA"/>
</dbReference>
<keyword evidence="3" id="KW-1185">Reference proteome</keyword>
<protein>
    <recommendedName>
        <fullName evidence="1">Oxidoreductase-like domain-containing protein</fullName>
    </recommendedName>
</protein>
<evidence type="ECO:0000313" key="3">
    <source>
        <dbReference type="Proteomes" id="UP000244248"/>
    </source>
</evidence>
<sequence>MCSFSLIVVIAVPQRGVQALNYARMDAVPTQTLPAPELPPQPERPLANDCCGGGCADCVFTLYLRDMKIWNKEVKEIQRLHAEKVAASQQT</sequence>
<evidence type="ECO:0000313" key="2">
    <source>
        <dbReference type="EMBL" id="PTU31490.1"/>
    </source>
</evidence>
<reference evidence="2 3" key="1">
    <citation type="submission" date="2018-04" db="EMBL/GenBank/DDBJ databases">
        <title>Novel species isolated from glacier.</title>
        <authorList>
            <person name="Liu Q."/>
            <person name="Xin Y.-H."/>
        </authorList>
    </citation>
    <scope>NUCLEOTIDE SEQUENCE [LARGE SCALE GENOMIC DNA]</scope>
    <source>
        <strain evidence="2 3">GT1R17</strain>
    </source>
</reference>
<dbReference type="Proteomes" id="UP000244248">
    <property type="component" value="Unassembled WGS sequence"/>
</dbReference>
<dbReference type="Pfam" id="PF09791">
    <property type="entry name" value="Oxidored-like"/>
    <property type="match status" value="1"/>
</dbReference>
<organism evidence="2 3">
    <name type="scientific">Stenotrophobium rhamnosiphilum</name>
    <dbReference type="NCBI Taxonomy" id="2029166"/>
    <lineage>
        <taxon>Bacteria</taxon>
        <taxon>Pseudomonadati</taxon>
        <taxon>Pseudomonadota</taxon>
        <taxon>Gammaproteobacteria</taxon>
        <taxon>Nevskiales</taxon>
        <taxon>Nevskiaceae</taxon>
        <taxon>Stenotrophobium</taxon>
    </lineage>
</organism>